<dbReference type="CDD" id="cd06170">
    <property type="entry name" value="LuxR_C_like"/>
    <property type="match status" value="1"/>
</dbReference>
<dbReference type="PROSITE" id="PS50043">
    <property type="entry name" value="HTH_LUXR_2"/>
    <property type="match status" value="1"/>
</dbReference>
<dbReference type="SMART" id="SM00421">
    <property type="entry name" value="HTH_LUXR"/>
    <property type="match status" value="1"/>
</dbReference>
<keyword evidence="1" id="KW-0805">Transcription regulation</keyword>
<dbReference type="Gene3D" id="3.30.450.80">
    <property type="entry name" value="Transcription factor LuxR-like, autoinducer-binding domain"/>
    <property type="match status" value="1"/>
</dbReference>
<dbReference type="Gene3D" id="1.10.10.10">
    <property type="entry name" value="Winged helix-like DNA-binding domain superfamily/Winged helix DNA-binding domain"/>
    <property type="match status" value="1"/>
</dbReference>
<feature type="domain" description="HTH luxR-type" evidence="4">
    <location>
        <begin position="168"/>
        <end position="233"/>
    </location>
</feature>
<evidence type="ECO:0000256" key="2">
    <source>
        <dbReference type="ARBA" id="ARBA00023125"/>
    </source>
</evidence>
<dbReference type="PROSITE" id="PS00622">
    <property type="entry name" value="HTH_LUXR_1"/>
    <property type="match status" value="1"/>
</dbReference>
<evidence type="ECO:0000256" key="1">
    <source>
        <dbReference type="ARBA" id="ARBA00023015"/>
    </source>
</evidence>
<dbReference type="InterPro" id="IPR000792">
    <property type="entry name" value="Tscrpt_reg_LuxR_C"/>
</dbReference>
<dbReference type="GO" id="GO:0006355">
    <property type="term" value="P:regulation of DNA-templated transcription"/>
    <property type="evidence" value="ECO:0007669"/>
    <property type="project" value="InterPro"/>
</dbReference>
<accession>A0AAE2DHW7</accession>
<dbReference type="SUPFAM" id="SSF75516">
    <property type="entry name" value="Pheromone-binding domain of LuxR-like quorum-sensing transcription factors"/>
    <property type="match status" value="1"/>
</dbReference>
<dbReference type="InterPro" id="IPR036388">
    <property type="entry name" value="WH-like_DNA-bd_sf"/>
</dbReference>
<dbReference type="EMBL" id="JTGH01000020">
    <property type="protein sequence ID" value="KIF57005.1"/>
    <property type="molecule type" value="Genomic_DNA"/>
</dbReference>
<dbReference type="PANTHER" id="PTHR44688">
    <property type="entry name" value="DNA-BINDING TRANSCRIPTIONAL ACTIVATOR DEVR_DOSR"/>
    <property type="match status" value="1"/>
</dbReference>
<reference evidence="5 6" key="1">
    <citation type="submission" date="2014-11" db="EMBL/GenBank/DDBJ databases">
        <title>Draft genome sequence of Pseudomonas fluorescens strains SF4c SF39a.</title>
        <authorList>
            <person name="Underwood G.E."/>
            <person name="Ly L.K."/>
            <person name="Bitzer A.S."/>
            <person name="Godino A."/>
            <person name="Bucci V."/>
            <person name="Fischer S."/>
            <person name="Silby M.W."/>
        </authorList>
    </citation>
    <scope>NUCLEOTIDE SEQUENCE [LARGE SCALE GENOMIC DNA]</scope>
    <source>
        <strain evidence="5 6">SF4c</strain>
    </source>
</reference>
<proteinExistence type="predicted"/>
<dbReference type="Pfam" id="PF00196">
    <property type="entry name" value="GerE"/>
    <property type="match status" value="1"/>
</dbReference>
<dbReference type="PRINTS" id="PR00038">
    <property type="entry name" value="HTHLUXR"/>
</dbReference>
<organism evidence="5 6">
    <name type="scientific">Pseudomonas fluorescens</name>
    <dbReference type="NCBI Taxonomy" id="294"/>
    <lineage>
        <taxon>Bacteria</taxon>
        <taxon>Pseudomonadati</taxon>
        <taxon>Pseudomonadota</taxon>
        <taxon>Gammaproteobacteria</taxon>
        <taxon>Pseudomonadales</taxon>
        <taxon>Pseudomonadaceae</taxon>
        <taxon>Pseudomonas</taxon>
    </lineage>
</organism>
<name>A0AAE2DHW7_PSEFL</name>
<dbReference type="InterPro" id="IPR016032">
    <property type="entry name" value="Sig_transdc_resp-reg_C-effctor"/>
</dbReference>
<dbReference type="InterPro" id="IPR036693">
    <property type="entry name" value="TF_LuxR_autoind-bd_dom_sf"/>
</dbReference>
<evidence type="ECO:0000313" key="5">
    <source>
        <dbReference type="EMBL" id="KIF57005.1"/>
    </source>
</evidence>
<dbReference type="RefSeq" id="WP_039771756.1">
    <property type="nucleotide sequence ID" value="NZ_CP048408.1"/>
</dbReference>
<sequence length="240" mass="27566">MERWKEYQIEQLTRAKNIENAFPILKNFANNIGFQFCGITVSRPDSQSFKPFYINNFTEAWNDEYEKHCCENDPITAFCHHSMLPFLWNRKAFSEAPTMWSALQNHGMEHGWSQSYLDEENDLCCTISLARPHCEISALELYEQYGVMHFITQHLSGMIVHALPPAQAKSPPVRLSTRELEIVRLCALGKTAWEIGQILNVAERTVNYHIKNLIVKFNACNKVSAVIAATRAGFIPTHPY</sequence>
<gene>
    <name evidence="5" type="ORF">QS95_23445</name>
</gene>
<keyword evidence="2" id="KW-0238">DNA-binding</keyword>
<protein>
    <submittedName>
        <fullName evidence="5">LuxR family transcriptional regulator</fullName>
    </submittedName>
</protein>
<dbReference type="AlphaFoldDB" id="A0AAE2DHW7"/>
<dbReference type="InterPro" id="IPR005143">
    <property type="entry name" value="TF_LuxR_autoind-bd_dom"/>
</dbReference>
<keyword evidence="3" id="KW-0804">Transcription</keyword>
<dbReference type="GO" id="GO:0003677">
    <property type="term" value="F:DNA binding"/>
    <property type="evidence" value="ECO:0007669"/>
    <property type="project" value="UniProtKB-KW"/>
</dbReference>
<comment type="caution">
    <text evidence="5">The sequence shown here is derived from an EMBL/GenBank/DDBJ whole genome shotgun (WGS) entry which is preliminary data.</text>
</comment>
<dbReference type="SUPFAM" id="SSF46894">
    <property type="entry name" value="C-terminal effector domain of the bipartite response regulators"/>
    <property type="match status" value="1"/>
</dbReference>
<evidence type="ECO:0000259" key="4">
    <source>
        <dbReference type="PROSITE" id="PS50043"/>
    </source>
</evidence>
<evidence type="ECO:0000256" key="3">
    <source>
        <dbReference type="ARBA" id="ARBA00023163"/>
    </source>
</evidence>
<evidence type="ECO:0000313" key="6">
    <source>
        <dbReference type="Proteomes" id="UP000031587"/>
    </source>
</evidence>
<dbReference type="Proteomes" id="UP000031587">
    <property type="component" value="Unassembled WGS sequence"/>
</dbReference>
<dbReference type="Pfam" id="PF03472">
    <property type="entry name" value="Autoind_bind"/>
    <property type="match status" value="1"/>
</dbReference>
<dbReference type="PANTHER" id="PTHR44688:SF16">
    <property type="entry name" value="DNA-BINDING TRANSCRIPTIONAL ACTIVATOR DEVR_DOSR"/>
    <property type="match status" value="1"/>
</dbReference>